<feature type="non-terminal residue" evidence="1">
    <location>
        <position position="1"/>
    </location>
</feature>
<dbReference type="Proteomes" id="UP000004198">
    <property type="component" value="Unassembled WGS sequence"/>
</dbReference>
<keyword evidence="2" id="KW-1185">Reference proteome</keyword>
<evidence type="ECO:0000313" key="1">
    <source>
        <dbReference type="EMBL" id="EET89411.1"/>
    </source>
</evidence>
<accession>C6PN78</accession>
<dbReference type="AlphaFoldDB" id="C6PN78"/>
<reference evidence="1 2" key="1">
    <citation type="submission" date="2009-06" db="EMBL/GenBank/DDBJ databases">
        <title>The draft genome of Clostridium carboxidivorans P7.</title>
        <authorList>
            <consortium name="US DOE Joint Genome Institute (JGI-PGF)"/>
            <person name="Lucas S."/>
            <person name="Copeland A."/>
            <person name="Lapidus A."/>
            <person name="Glavina del Rio T."/>
            <person name="Tice H."/>
            <person name="Bruce D."/>
            <person name="Goodwin L."/>
            <person name="Pitluck S."/>
            <person name="Larimer F."/>
            <person name="Land M.L."/>
            <person name="Hauser L."/>
            <person name="Hemme C.L."/>
        </authorList>
    </citation>
    <scope>NUCLEOTIDE SEQUENCE [LARGE SCALE GENOMIC DNA]</scope>
    <source>
        <strain evidence="1 2">P7</strain>
    </source>
</reference>
<evidence type="ECO:0000313" key="2">
    <source>
        <dbReference type="Proteomes" id="UP000004198"/>
    </source>
</evidence>
<sequence>FMFDLGIHISYTLVSDHVTGGNGVNHKEHDLKKLSTAWVEYIILPRRFFALFYFGG</sequence>
<organism evidence="1 2">
    <name type="scientific">Clostridium carboxidivorans P7</name>
    <dbReference type="NCBI Taxonomy" id="536227"/>
    <lineage>
        <taxon>Bacteria</taxon>
        <taxon>Bacillati</taxon>
        <taxon>Bacillota</taxon>
        <taxon>Clostridia</taxon>
        <taxon>Eubacteriales</taxon>
        <taxon>Clostridiaceae</taxon>
        <taxon>Clostridium</taxon>
    </lineage>
</organism>
<proteinExistence type="predicted"/>
<protein>
    <submittedName>
        <fullName evidence="1">Uncharacterized protein</fullName>
    </submittedName>
</protein>
<dbReference type="EMBL" id="ACVI01000002">
    <property type="protein sequence ID" value="EET89411.1"/>
    <property type="molecule type" value="Genomic_DNA"/>
</dbReference>
<comment type="caution">
    <text evidence="1">The sequence shown here is derived from an EMBL/GenBank/DDBJ whole genome shotgun (WGS) entry which is preliminary data.</text>
</comment>
<name>C6PN78_9CLOT</name>
<gene>
    <name evidence="1" type="ORF">CcarbDRAFT_0245</name>
</gene>